<name>A0A7R9INP4_9NEOP</name>
<organism evidence="1">
    <name type="scientific">Timema tahoe</name>
    <dbReference type="NCBI Taxonomy" id="61484"/>
    <lineage>
        <taxon>Eukaryota</taxon>
        <taxon>Metazoa</taxon>
        <taxon>Ecdysozoa</taxon>
        <taxon>Arthropoda</taxon>
        <taxon>Hexapoda</taxon>
        <taxon>Insecta</taxon>
        <taxon>Pterygota</taxon>
        <taxon>Neoptera</taxon>
        <taxon>Polyneoptera</taxon>
        <taxon>Phasmatodea</taxon>
        <taxon>Timematodea</taxon>
        <taxon>Timematoidea</taxon>
        <taxon>Timematidae</taxon>
        <taxon>Timema</taxon>
    </lineage>
</organism>
<gene>
    <name evidence="1" type="ORF">TTEB3V08_LOCUS9694</name>
</gene>
<reference evidence="1" key="1">
    <citation type="submission" date="2020-11" db="EMBL/GenBank/DDBJ databases">
        <authorList>
            <person name="Tran Van P."/>
        </authorList>
    </citation>
    <scope>NUCLEOTIDE SEQUENCE</scope>
</reference>
<dbReference type="AlphaFoldDB" id="A0A7R9INP4"/>
<proteinExistence type="predicted"/>
<dbReference type="EMBL" id="OE005216">
    <property type="protein sequence ID" value="CAD7461791.1"/>
    <property type="molecule type" value="Genomic_DNA"/>
</dbReference>
<protein>
    <submittedName>
        <fullName evidence="1">Uncharacterized protein</fullName>
    </submittedName>
</protein>
<sequence length="151" mass="16913">MDHLKLSEELSNLNYSSKHLEAVPGEDHTYILKATGSEGRTRWSKTAAAASNIIAEVTAGLLKKSFIFTRCQISSLSVAKSPPSQFCREVVCWTLDLHVSLLDPLDKLEIHKWVRACERSVDAQTFLKGVAEYGELSTTRRNILEVCRHVL</sequence>
<accession>A0A7R9INP4</accession>
<evidence type="ECO:0000313" key="1">
    <source>
        <dbReference type="EMBL" id="CAD7461791.1"/>
    </source>
</evidence>